<reference evidence="2 3" key="1">
    <citation type="journal article" date="2023" name="Nucleic Acids Res.">
        <title>The hologenome of Daphnia magna reveals possible DNA methylation and microbiome-mediated evolution of the host genome.</title>
        <authorList>
            <person name="Chaturvedi A."/>
            <person name="Li X."/>
            <person name="Dhandapani V."/>
            <person name="Marshall H."/>
            <person name="Kissane S."/>
            <person name="Cuenca-Cambronero M."/>
            <person name="Asole G."/>
            <person name="Calvet F."/>
            <person name="Ruiz-Romero M."/>
            <person name="Marangio P."/>
            <person name="Guigo R."/>
            <person name="Rago D."/>
            <person name="Mirbahai L."/>
            <person name="Eastwood N."/>
            <person name="Colbourne J.K."/>
            <person name="Zhou J."/>
            <person name="Mallon E."/>
            <person name="Orsini L."/>
        </authorList>
    </citation>
    <scope>NUCLEOTIDE SEQUENCE [LARGE SCALE GENOMIC DNA]</scope>
    <source>
        <strain evidence="2">LRV0_1</strain>
    </source>
</reference>
<gene>
    <name evidence="2" type="ORF">OUZ56_012254</name>
</gene>
<dbReference type="EMBL" id="JAOYFB010000002">
    <property type="protein sequence ID" value="KAK4007095.1"/>
    <property type="molecule type" value="Genomic_DNA"/>
</dbReference>
<dbReference type="Proteomes" id="UP001234178">
    <property type="component" value="Unassembled WGS sequence"/>
</dbReference>
<evidence type="ECO:0000256" key="1">
    <source>
        <dbReference type="SAM" id="MobiDB-lite"/>
    </source>
</evidence>
<evidence type="ECO:0000313" key="2">
    <source>
        <dbReference type="EMBL" id="KAK4007095.1"/>
    </source>
</evidence>
<organism evidence="2 3">
    <name type="scientific">Daphnia magna</name>
    <dbReference type="NCBI Taxonomy" id="35525"/>
    <lineage>
        <taxon>Eukaryota</taxon>
        <taxon>Metazoa</taxon>
        <taxon>Ecdysozoa</taxon>
        <taxon>Arthropoda</taxon>
        <taxon>Crustacea</taxon>
        <taxon>Branchiopoda</taxon>
        <taxon>Diplostraca</taxon>
        <taxon>Cladocera</taxon>
        <taxon>Anomopoda</taxon>
        <taxon>Daphniidae</taxon>
        <taxon>Daphnia</taxon>
    </lineage>
</organism>
<keyword evidence="3" id="KW-1185">Reference proteome</keyword>
<sequence>MADEQKEQTTIAKRRKSPGNQAVARTLPGTVEGQYNSLVFIFSFDTNRDNNEQQEEMLREDISERHMFEILRLPMCEILIKGETPGGNGEKVQGGADGYILGKWIA</sequence>
<evidence type="ECO:0000313" key="3">
    <source>
        <dbReference type="Proteomes" id="UP001234178"/>
    </source>
</evidence>
<proteinExistence type="predicted"/>
<accession>A0ABQ9Z2G4</accession>
<comment type="caution">
    <text evidence="2">The sequence shown here is derived from an EMBL/GenBank/DDBJ whole genome shotgun (WGS) entry which is preliminary data.</text>
</comment>
<feature type="region of interest" description="Disordered" evidence="1">
    <location>
        <begin position="1"/>
        <end position="23"/>
    </location>
</feature>
<name>A0ABQ9Z2G4_9CRUS</name>
<protein>
    <submittedName>
        <fullName evidence="2">Uncharacterized protein</fullName>
    </submittedName>
</protein>